<protein>
    <submittedName>
        <fullName evidence="1">Uncharacterized protein</fullName>
    </submittedName>
</protein>
<keyword evidence="2" id="KW-1185">Reference proteome</keyword>
<sequence>MTKFKGAISISNQDYIRQYMLEKRKRILEDNSRGTIKVYNNVGEPYYKPFRYFINKAGQSSAFK</sequence>
<dbReference type="AlphaFoldDB" id="A0A511W2V4"/>
<name>A0A511W2V4_9BACI</name>
<evidence type="ECO:0000313" key="2">
    <source>
        <dbReference type="Proteomes" id="UP000321440"/>
    </source>
</evidence>
<reference evidence="1 2" key="1">
    <citation type="submission" date="2019-07" db="EMBL/GenBank/DDBJ databases">
        <title>Whole genome shotgun sequence of Alkalibacillus haloalkaliphilus NBRC 103110.</title>
        <authorList>
            <person name="Hosoyama A."/>
            <person name="Uohara A."/>
            <person name="Ohji S."/>
            <person name="Ichikawa N."/>
        </authorList>
    </citation>
    <scope>NUCLEOTIDE SEQUENCE [LARGE SCALE GENOMIC DNA]</scope>
    <source>
        <strain evidence="1 2">NBRC 103110</strain>
    </source>
</reference>
<gene>
    <name evidence="1" type="ORF">AHA02nite_11910</name>
</gene>
<dbReference type="EMBL" id="BJYA01000004">
    <property type="protein sequence ID" value="GEN45415.1"/>
    <property type="molecule type" value="Genomic_DNA"/>
</dbReference>
<dbReference type="Proteomes" id="UP000321440">
    <property type="component" value="Unassembled WGS sequence"/>
</dbReference>
<comment type="caution">
    <text evidence="1">The sequence shown here is derived from an EMBL/GenBank/DDBJ whole genome shotgun (WGS) entry which is preliminary data.</text>
</comment>
<accession>A0A511W2V4</accession>
<evidence type="ECO:0000313" key="1">
    <source>
        <dbReference type="EMBL" id="GEN45415.1"/>
    </source>
</evidence>
<proteinExistence type="predicted"/>
<organism evidence="1 2">
    <name type="scientific">Alkalibacillus haloalkaliphilus</name>
    <dbReference type="NCBI Taxonomy" id="94136"/>
    <lineage>
        <taxon>Bacteria</taxon>
        <taxon>Bacillati</taxon>
        <taxon>Bacillota</taxon>
        <taxon>Bacilli</taxon>
        <taxon>Bacillales</taxon>
        <taxon>Bacillaceae</taxon>
        <taxon>Alkalibacillus</taxon>
    </lineage>
</organism>